<accession>A0ACC0HT60</accession>
<protein>
    <submittedName>
        <fullName evidence="1">Serine carboxypeptidase-like 51</fullName>
    </submittedName>
</protein>
<keyword evidence="2" id="KW-1185">Reference proteome</keyword>
<comment type="caution">
    <text evidence="1">The sequence shown here is derived from an EMBL/GenBank/DDBJ whole genome shotgun (WGS) entry which is preliminary data.</text>
</comment>
<name>A0ACC0HT60_9ERIC</name>
<reference evidence="1 2" key="1">
    <citation type="journal article" date="2022" name="Plant J.">
        <title>Chromosome-level genome of Camellia lanceoleosa provides a valuable resource for understanding genome evolution and self-incompatibility.</title>
        <authorList>
            <person name="Gong W."/>
            <person name="Xiao S."/>
            <person name="Wang L."/>
            <person name="Liao Z."/>
            <person name="Chang Y."/>
            <person name="Mo W."/>
            <person name="Hu G."/>
            <person name="Li W."/>
            <person name="Zhao G."/>
            <person name="Zhu H."/>
            <person name="Hu X."/>
            <person name="Ji K."/>
            <person name="Xiang X."/>
            <person name="Song Q."/>
            <person name="Yuan D."/>
            <person name="Jin S."/>
            <person name="Zhang L."/>
        </authorList>
    </citation>
    <scope>NUCLEOTIDE SEQUENCE [LARGE SCALE GENOMIC DNA]</scope>
    <source>
        <strain evidence="1">SQ_2022a</strain>
    </source>
</reference>
<proteinExistence type="predicted"/>
<dbReference type="Proteomes" id="UP001060215">
    <property type="component" value="Chromosome 4"/>
</dbReference>
<organism evidence="1 2">
    <name type="scientific">Camellia lanceoleosa</name>
    <dbReference type="NCBI Taxonomy" id="1840588"/>
    <lineage>
        <taxon>Eukaryota</taxon>
        <taxon>Viridiplantae</taxon>
        <taxon>Streptophyta</taxon>
        <taxon>Embryophyta</taxon>
        <taxon>Tracheophyta</taxon>
        <taxon>Spermatophyta</taxon>
        <taxon>Magnoliopsida</taxon>
        <taxon>eudicotyledons</taxon>
        <taxon>Gunneridae</taxon>
        <taxon>Pentapetalae</taxon>
        <taxon>asterids</taxon>
        <taxon>Ericales</taxon>
        <taxon>Theaceae</taxon>
        <taxon>Camellia</taxon>
    </lineage>
</organism>
<sequence>MASMMSLLLLVSLSLLVSNSLVLANFHLTAGTDDGSEQWGYVEVRPKAHMFWWLYRSPHRVEDPSNPWPTILWLQGGPGASGVGFGNFLEIGPLDVDLKPRNSTWLTKADLLFVDSPVGTGFSYVEDESLAVKTDEAAAVDLTAMLKALFNGNETLQKSPLFIIAESYGGKFAVTLGLSTLKAIQAGELKIQLGGVALGDSWISPEDFVFSWGPLLKDLSRLDSNALYSSNSLAQKIQQELAEEKYEDATNTWGVLEDVILASSNDVDFYNFMLDSSNDPLESRTYESKGLMVDRYSKYMHTNIFSSINSASGPDLYTVMNGPIKQKLKIIPENVTWDGQGAIVFPAMVGDFMKPRIKEVDELLAKGVNVTIYNGQIDLICATKGTEAWIDKLKWEGLKTYLNLSRTPLFCGEDNITTKAFVRSYKNLFFYWILGAGHFVPVDQPCISLQMVGSITRSPSKS</sequence>
<dbReference type="EMBL" id="CM045761">
    <property type="protein sequence ID" value="KAI8015898.1"/>
    <property type="molecule type" value="Genomic_DNA"/>
</dbReference>
<evidence type="ECO:0000313" key="2">
    <source>
        <dbReference type="Proteomes" id="UP001060215"/>
    </source>
</evidence>
<evidence type="ECO:0000313" key="1">
    <source>
        <dbReference type="EMBL" id="KAI8015898.1"/>
    </source>
</evidence>
<gene>
    <name evidence="1" type="ORF">LOK49_LG05G00837</name>
</gene>